<evidence type="ECO:0000313" key="9">
    <source>
        <dbReference type="EMBL" id="MFC3680130.1"/>
    </source>
</evidence>
<evidence type="ECO:0000313" key="10">
    <source>
        <dbReference type="Proteomes" id="UP001595722"/>
    </source>
</evidence>
<dbReference type="PANTHER" id="PTHR30558">
    <property type="entry name" value="EXBD MEMBRANE COMPONENT OF PMF-DRIVEN MACROMOLECULE IMPORT SYSTEM"/>
    <property type="match status" value="1"/>
</dbReference>
<protein>
    <submittedName>
        <fullName evidence="9">ExbD/TolR family protein</fullName>
    </submittedName>
</protein>
<keyword evidence="5 8" id="KW-1133">Transmembrane helix</keyword>
<evidence type="ECO:0000256" key="7">
    <source>
        <dbReference type="RuleBase" id="RU003879"/>
    </source>
</evidence>
<dbReference type="InterPro" id="IPR003400">
    <property type="entry name" value="ExbD"/>
</dbReference>
<organism evidence="9 10">
    <name type="scientific">Bacterioplanoides pacificum</name>
    <dbReference type="NCBI Taxonomy" id="1171596"/>
    <lineage>
        <taxon>Bacteria</taxon>
        <taxon>Pseudomonadati</taxon>
        <taxon>Pseudomonadota</taxon>
        <taxon>Gammaproteobacteria</taxon>
        <taxon>Oceanospirillales</taxon>
        <taxon>Oceanospirillaceae</taxon>
        <taxon>Bacterioplanoides</taxon>
    </lineage>
</organism>
<keyword evidence="7" id="KW-0653">Protein transport</keyword>
<keyword evidence="4 7" id="KW-0812">Transmembrane</keyword>
<evidence type="ECO:0000256" key="3">
    <source>
        <dbReference type="ARBA" id="ARBA00022475"/>
    </source>
</evidence>
<keyword evidence="7" id="KW-0813">Transport</keyword>
<dbReference type="Proteomes" id="UP001595722">
    <property type="component" value="Unassembled WGS sequence"/>
</dbReference>
<evidence type="ECO:0000256" key="4">
    <source>
        <dbReference type="ARBA" id="ARBA00022692"/>
    </source>
</evidence>
<dbReference type="PANTHER" id="PTHR30558:SF3">
    <property type="entry name" value="BIOPOLYMER TRANSPORT PROTEIN EXBD-RELATED"/>
    <property type="match status" value="1"/>
</dbReference>
<dbReference type="Pfam" id="PF02472">
    <property type="entry name" value="ExbD"/>
    <property type="match status" value="1"/>
</dbReference>
<evidence type="ECO:0000256" key="2">
    <source>
        <dbReference type="ARBA" id="ARBA00005811"/>
    </source>
</evidence>
<dbReference type="RefSeq" id="WP_376865984.1">
    <property type="nucleotide sequence ID" value="NZ_JBHRYB010000005.1"/>
</dbReference>
<name>A0ABV7VRI4_9GAMM</name>
<evidence type="ECO:0000256" key="6">
    <source>
        <dbReference type="ARBA" id="ARBA00023136"/>
    </source>
</evidence>
<gene>
    <name evidence="9" type="ORF">ACFOMG_08415</name>
</gene>
<proteinExistence type="inferred from homology"/>
<accession>A0ABV7VRI4</accession>
<evidence type="ECO:0000256" key="5">
    <source>
        <dbReference type="ARBA" id="ARBA00022989"/>
    </source>
</evidence>
<keyword evidence="3" id="KW-1003">Cell membrane</keyword>
<comment type="similarity">
    <text evidence="2 7">Belongs to the ExbD/TolR family.</text>
</comment>
<dbReference type="Gene3D" id="3.30.420.270">
    <property type="match status" value="1"/>
</dbReference>
<dbReference type="EMBL" id="JBHRYB010000005">
    <property type="protein sequence ID" value="MFC3680130.1"/>
    <property type="molecule type" value="Genomic_DNA"/>
</dbReference>
<keyword evidence="10" id="KW-1185">Reference proteome</keyword>
<feature type="transmembrane region" description="Helical" evidence="8">
    <location>
        <begin position="12"/>
        <end position="31"/>
    </location>
</feature>
<comment type="caution">
    <text evidence="9">The sequence shown here is derived from an EMBL/GenBank/DDBJ whole genome shotgun (WGS) entry which is preliminary data.</text>
</comment>
<evidence type="ECO:0000256" key="8">
    <source>
        <dbReference type="SAM" id="Phobius"/>
    </source>
</evidence>
<reference evidence="10" key="1">
    <citation type="journal article" date="2019" name="Int. J. Syst. Evol. Microbiol.">
        <title>The Global Catalogue of Microorganisms (GCM) 10K type strain sequencing project: providing services to taxonomists for standard genome sequencing and annotation.</title>
        <authorList>
            <consortium name="The Broad Institute Genomics Platform"/>
            <consortium name="The Broad Institute Genome Sequencing Center for Infectious Disease"/>
            <person name="Wu L."/>
            <person name="Ma J."/>
        </authorList>
    </citation>
    <scope>NUCLEOTIDE SEQUENCE [LARGE SCALE GENOMIC DNA]</scope>
    <source>
        <strain evidence="10">KCTC 42424</strain>
    </source>
</reference>
<sequence length="140" mass="15258">MNFKRQNREEVAVNLTPLIDIVFLLLIFFMVSTTFTKENHLSIDLPQASTEASDAPLQALEILISAAGEFTVNDQALVNSQLNTLKRALQKTLGERDSAPVIITADAKTPHEAVVRAMDAAGQLGLVNLSITTRQPVESD</sequence>
<evidence type="ECO:0000256" key="1">
    <source>
        <dbReference type="ARBA" id="ARBA00004162"/>
    </source>
</evidence>
<keyword evidence="6 8" id="KW-0472">Membrane</keyword>
<comment type="subcellular location">
    <subcellularLocation>
        <location evidence="1">Cell membrane</location>
        <topology evidence="1">Single-pass membrane protein</topology>
    </subcellularLocation>
    <subcellularLocation>
        <location evidence="7">Cell membrane</location>
        <topology evidence="7">Single-pass type II membrane protein</topology>
    </subcellularLocation>
</comment>